<keyword evidence="3" id="KW-0804">Transcription</keyword>
<keyword evidence="7" id="KW-1185">Reference proteome</keyword>
<dbReference type="AlphaFoldDB" id="A0A846X233"/>
<dbReference type="InterPro" id="IPR050109">
    <property type="entry name" value="HTH-type_TetR-like_transc_reg"/>
</dbReference>
<dbReference type="PRINTS" id="PR00455">
    <property type="entry name" value="HTHTETR"/>
</dbReference>
<evidence type="ECO:0000256" key="4">
    <source>
        <dbReference type="PROSITE-ProRule" id="PRU00335"/>
    </source>
</evidence>
<dbReference type="SUPFAM" id="SSF46689">
    <property type="entry name" value="Homeodomain-like"/>
    <property type="match status" value="1"/>
</dbReference>
<organism evidence="6 7">
    <name type="scientific">Tsukamurella spumae</name>
    <dbReference type="NCBI Taxonomy" id="44753"/>
    <lineage>
        <taxon>Bacteria</taxon>
        <taxon>Bacillati</taxon>
        <taxon>Actinomycetota</taxon>
        <taxon>Actinomycetes</taxon>
        <taxon>Mycobacteriales</taxon>
        <taxon>Tsukamurellaceae</taxon>
        <taxon>Tsukamurella</taxon>
    </lineage>
</organism>
<dbReference type="InterPro" id="IPR009057">
    <property type="entry name" value="Homeodomain-like_sf"/>
</dbReference>
<evidence type="ECO:0000256" key="2">
    <source>
        <dbReference type="ARBA" id="ARBA00023125"/>
    </source>
</evidence>
<dbReference type="Pfam" id="PF00440">
    <property type="entry name" value="TetR_N"/>
    <property type="match status" value="1"/>
</dbReference>
<evidence type="ECO:0000313" key="6">
    <source>
        <dbReference type="EMBL" id="NKY18379.1"/>
    </source>
</evidence>
<keyword evidence="2 4" id="KW-0238">DNA-binding</keyword>
<dbReference type="PANTHER" id="PTHR30055:SF234">
    <property type="entry name" value="HTH-TYPE TRANSCRIPTIONAL REGULATOR BETI"/>
    <property type="match status" value="1"/>
</dbReference>
<dbReference type="GO" id="GO:0003700">
    <property type="term" value="F:DNA-binding transcription factor activity"/>
    <property type="evidence" value="ECO:0007669"/>
    <property type="project" value="TreeGrafter"/>
</dbReference>
<gene>
    <name evidence="6" type="ORF">HF999_08360</name>
</gene>
<feature type="DNA-binding region" description="H-T-H motif" evidence="4">
    <location>
        <begin position="38"/>
        <end position="57"/>
    </location>
</feature>
<sequence>MTPTARTGWSDAARSGATERILDAAADLFAEHGVAAVGMDDIARAAGCSRATLYRYFANRERLRSAYVLREMVRALAHLTARDEATGTPPERLVAVIESAIAYVRERPALLAWFNSEDFAVGPVLAENAAALAAAAAHARVADDLPELADPQVFDWVVRVIVGLLTHPGAGTDYEHDLLVRFVGPIVDSRGGAGPGLAH</sequence>
<evidence type="ECO:0000259" key="5">
    <source>
        <dbReference type="PROSITE" id="PS50977"/>
    </source>
</evidence>
<dbReference type="PROSITE" id="PS50977">
    <property type="entry name" value="HTH_TETR_2"/>
    <property type="match status" value="1"/>
</dbReference>
<name>A0A846X233_9ACTN</name>
<accession>A0A846X233</accession>
<reference evidence="6 7" key="1">
    <citation type="submission" date="2020-04" db="EMBL/GenBank/DDBJ databases">
        <title>MicrobeNet Type strains.</title>
        <authorList>
            <person name="Nicholson A.C."/>
        </authorList>
    </citation>
    <scope>NUCLEOTIDE SEQUENCE [LARGE SCALE GENOMIC DNA]</scope>
    <source>
        <strain evidence="6 7">DSM 44113</strain>
    </source>
</reference>
<evidence type="ECO:0000256" key="1">
    <source>
        <dbReference type="ARBA" id="ARBA00023015"/>
    </source>
</evidence>
<dbReference type="RefSeq" id="WP_168545441.1">
    <property type="nucleotide sequence ID" value="NZ_BAAAKS010000015.1"/>
</dbReference>
<keyword evidence="1" id="KW-0805">Transcription regulation</keyword>
<comment type="caution">
    <text evidence="6">The sequence shown here is derived from an EMBL/GenBank/DDBJ whole genome shotgun (WGS) entry which is preliminary data.</text>
</comment>
<evidence type="ECO:0000256" key="3">
    <source>
        <dbReference type="ARBA" id="ARBA00023163"/>
    </source>
</evidence>
<dbReference type="InterPro" id="IPR001647">
    <property type="entry name" value="HTH_TetR"/>
</dbReference>
<dbReference type="Gene3D" id="1.10.357.10">
    <property type="entry name" value="Tetracycline Repressor, domain 2"/>
    <property type="match status" value="1"/>
</dbReference>
<proteinExistence type="predicted"/>
<protein>
    <submittedName>
        <fullName evidence="6">TetR/AcrR family transcriptional regulator</fullName>
    </submittedName>
</protein>
<dbReference type="PANTHER" id="PTHR30055">
    <property type="entry name" value="HTH-TYPE TRANSCRIPTIONAL REGULATOR RUTR"/>
    <property type="match status" value="1"/>
</dbReference>
<dbReference type="GO" id="GO:0000976">
    <property type="term" value="F:transcription cis-regulatory region binding"/>
    <property type="evidence" value="ECO:0007669"/>
    <property type="project" value="TreeGrafter"/>
</dbReference>
<evidence type="ECO:0000313" key="7">
    <source>
        <dbReference type="Proteomes" id="UP000582646"/>
    </source>
</evidence>
<feature type="domain" description="HTH tetR-type" evidence="5">
    <location>
        <begin position="15"/>
        <end position="75"/>
    </location>
</feature>
<dbReference type="Proteomes" id="UP000582646">
    <property type="component" value="Unassembled WGS sequence"/>
</dbReference>
<dbReference type="EMBL" id="JAAXOQ010000009">
    <property type="protein sequence ID" value="NKY18379.1"/>
    <property type="molecule type" value="Genomic_DNA"/>
</dbReference>